<proteinExistence type="predicted"/>
<keyword evidence="3" id="KW-1185">Reference proteome</keyword>
<reference evidence="2" key="1">
    <citation type="journal article" date="2014" name="Int. J. Syst. Evol. Microbiol.">
        <title>Complete genome sequence of Corynebacterium casei LMG S-19264T (=DSM 44701T), isolated from a smear-ripened cheese.</title>
        <authorList>
            <consortium name="US DOE Joint Genome Institute (JGI-PGF)"/>
            <person name="Walter F."/>
            <person name="Albersmeier A."/>
            <person name="Kalinowski J."/>
            <person name="Ruckert C."/>
        </authorList>
    </citation>
    <scope>NUCLEOTIDE SEQUENCE</scope>
    <source>
        <strain evidence="2">CGMCC 1.15880</strain>
    </source>
</reference>
<dbReference type="RefSeq" id="WP_188678539.1">
    <property type="nucleotide sequence ID" value="NZ_BMKA01000008.1"/>
</dbReference>
<evidence type="ECO:0000313" key="3">
    <source>
        <dbReference type="Proteomes" id="UP000628017"/>
    </source>
</evidence>
<organism evidence="2 3">
    <name type="scientific">Neptunicoccus cionae</name>
    <dbReference type="NCBI Taxonomy" id="2035344"/>
    <lineage>
        <taxon>Bacteria</taxon>
        <taxon>Pseudomonadati</taxon>
        <taxon>Pseudomonadota</taxon>
        <taxon>Alphaproteobacteria</taxon>
        <taxon>Rhodobacterales</taxon>
        <taxon>Paracoccaceae</taxon>
        <taxon>Neptunicoccus</taxon>
    </lineage>
</organism>
<evidence type="ECO:0000313" key="2">
    <source>
        <dbReference type="EMBL" id="GGA31575.1"/>
    </source>
</evidence>
<feature type="compositionally biased region" description="Low complexity" evidence="1">
    <location>
        <begin position="1"/>
        <end position="11"/>
    </location>
</feature>
<accession>A0A916VTF9</accession>
<name>A0A916VTF9_9RHOB</name>
<sequence length="186" mass="19044">MIDSSSDSGTTETEDTGDTPVMEDGTLTGTDGVVMQDLAGFEGVKQVIAEGGDDVVTPPADDTLLAETEIYGGGGDDLFDVTISYGNLHIPTGSSDGAQEVASIGDFNGEQDSLVINLQRDSEYSDGPVNEDTTYTGLSVEEGGTVDDPTAAVILNFVNAGGDPFDVIIALEGGPFPAASDITVNL</sequence>
<protein>
    <submittedName>
        <fullName evidence="2">Uncharacterized protein</fullName>
    </submittedName>
</protein>
<comment type="caution">
    <text evidence="2">The sequence shown here is derived from an EMBL/GenBank/DDBJ whole genome shotgun (WGS) entry which is preliminary data.</text>
</comment>
<dbReference type="Proteomes" id="UP000628017">
    <property type="component" value="Unassembled WGS sequence"/>
</dbReference>
<reference evidence="2" key="2">
    <citation type="submission" date="2020-09" db="EMBL/GenBank/DDBJ databases">
        <authorList>
            <person name="Sun Q."/>
            <person name="Zhou Y."/>
        </authorList>
    </citation>
    <scope>NUCLEOTIDE SEQUENCE</scope>
    <source>
        <strain evidence="2">CGMCC 1.15880</strain>
    </source>
</reference>
<gene>
    <name evidence="2" type="ORF">GCM10011498_36030</name>
</gene>
<evidence type="ECO:0000256" key="1">
    <source>
        <dbReference type="SAM" id="MobiDB-lite"/>
    </source>
</evidence>
<dbReference type="AlphaFoldDB" id="A0A916VTF9"/>
<dbReference type="EMBL" id="BMKA01000008">
    <property type="protein sequence ID" value="GGA31575.1"/>
    <property type="molecule type" value="Genomic_DNA"/>
</dbReference>
<feature type="region of interest" description="Disordered" evidence="1">
    <location>
        <begin position="1"/>
        <end position="29"/>
    </location>
</feature>